<dbReference type="RefSeq" id="XP_002737993.1">
    <property type="nucleotide sequence ID" value="XM_002737947.1"/>
</dbReference>
<evidence type="ECO:0000256" key="3">
    <source>
        <dbReference type="ARBA" id="ARBA00022676"/>
    </source>
</evidence>
<evidence type="ECO:0000256" key="6">
    <source>
        <dbReference type="ARBA" id="ARBA00022968"/>
    </source>
</evidence>
<dbReference type="EC" id="2.4.1.-" evidence="10"/>
<keyword evidence="9 10" id="KW-0472">Membrane</keyword>
<keyword evidence="3 10" id="KW-0328">Glycosyltransferase</keyword>
<feature type="transmembrane region" description="Helical" evidence="10">
    <location>
        <begin position="12"/>
        <end position="29"/>
    </location>
</feature>
<proteinExistence type="inferred from homology"/>
<evidence type="ECO:0000256" key="8">
    <source>
        <dbReference type="ARBA" id="ARBA00023034"/>
    </source>
</evidence>
<keyword evidence="11" id="KW-1185">Reference proteome</keyword>
<protein>
    <recommendedName>
        <fullName evidence="10">Hexosyltransferase</fullName>
        <ecNumber evidence="10">2.4.1.-</ecNumber>
    </recommendedName>
</protein>
<sequence length="450" mass="52226">MLWFFVPRHLRKVYILYSFVFAGAVFLYLQTSQSRLVQRYSLCLKRSCVYVGNATRGEVTKKAPFSSNVTYFDGGQHRHELSTRNNRTAKESELRGDGVPIYYDGELPTWGKSAGVAPALPEDAFYYHNEYDSQWNTEKQNSTVNHHIPIDNKTGNKTLPVYSNTTKINPHQYHFIIDNKDACDNFGPNVFLLILVFNTHKEQENRKAIRRYWGGKRIIHGYKTMTMFLLGTTNSTRMQREIEFENSIYNDIVQEDFVDSYNNLTLKTIMGLRWASLFCPTAKYIMKADGRDIFVVRENVVDRLSKQPVQTGFAEGNRLSREKPIRMLNSKWYTPEDLYPESTYPPYLEGPAYVMSSDVAKQAYVASQFVRYIPWEDVFFGLVLKKIGVKPRQGWYYDVAWYSVYHDTGNPCHIKEANTVKFGAYSLHKHGYAVQCRTIRRLIDTDASKC</sequence>
<dbReference type="PANTHER" id="PTHR11214">
    <property type="entry name" value="BETA-1,3-N-ACETYLGLUCOSAMINYLTRANSFERASE"/>
    <property type="match status" value="1"/>
</dbReference>
<dbReference type="InterPro" id="IPR002659">
    <property type="entry name" value="Glyco_trans_31"/>
</dbReference>
<dbReference type="Proteomes" id="UP000694865">
    <property type="component" value="Unplaced"/>
</dbReference>
<reference evidence="12" key="1">
    <citation type="submission" date="2025-08" db="UniProtKB">
        <authorList>
            <consortium name="RefSeq"/>
        </authorList>
    </citation>
    <scope>IDENTIFICATION</scope>
    <source>
        <tissue evidence="12">Testes</tissue>
    </source>
</reference>
<dbReference type="Gene3D" id="3.90.550.50">
    <property type="match status" value="1"/>
</dbReference>
<evidence type="ECO:0000313" key="12">
    <source>
        <dbReference type="RefSeq" id="XP_002737993.1"/>
    </source>
</evidence>
<evidence type="ECO:0000256" key="4">
    <source>
        <dbReference type="ARBA" id="ARBA00022679"/>
    </source>
</evidence>
<evidence type="ECO:0000256" key="1">
    <source>
        <dbReference type="ARBA" id="ARBA00004323"/>
    </source>
</evidence>
<evidence type="ECO:0000313" key="11">
    <source>
        <dbReference type="Proteomes" id="UP000694865"/>
    </source>
</evidence>
<evidence type="ECO:0000256" key="9">
    <source>
        <dbReference type="ARBA" id="ARBA00023136"/>
    </source>
</evidence>
<name>A0ABM0GV51_SACKO</name>
<gene>
    <name evidence="12" type="primary">LOC100374540</name>
</gene>
<evidence type="ECO:0000256" key="10">
    <source>
        <dbReference type="RuleBase" id="RU363063"/>
    </source>
</evidence>
<keyword evidence="7 10" id="KW-1133">Transmembrane helix</keyword>
<keyword evidence="8 10" id="KW-0333">Golgi apparatus</keyword>
<comment type="subcellular location">
    <subcellularLocation>
        <location evidence="1 10">Golgi apparatus membrane</location>
        <topology evidence="1 10">Single-pass type II membrane protein</topology>
    </subcellularLocation>
</comment>
<evidence type="ECO:0000256" key="7">
    <source>
        <dbReference type="ARBA" id="ARBA00022989"/>
    </source>
</evidence>
<keyword evidence="6 10" id="KW-0735">Signal-anchor</keyword>
<evidence type="ECO:0000256" key="5">
    <source>
        <dbReference type="ARBA" id="ARBA00022692"/>
    </source>
</evidence>
<keyword evidence="4" id="KW-0808">Transferase</keyword>
<dbReference type="Pfam" id="PF01762">
    <property type="entry name" value="Galactosyl_T"/>
    <property type="match status" value="1"/>
</dbReference>
<dbReference type="GeneID" id="100374540"/>
<dbReference type="PANTHER" id="PTHR11214:SF314">
    <property type="entry name" value="HEXOSYLTRANSFERASE"/>
    <property type="match status" value="1"/>
</dbReference>
<accession>A0ABM0GV51</accession>
<keyword evidence="5 10" id="KW-0812">Transmembrane</keyword>
<evidence type="ECO:0000256" key="2">
    <source>
        <dbReference type="ARBA" id="ARBA00008661"/>
    </source>
</evidence>
<organism evidence="11 12">
    <name type="scientific">Saccoglossus kowalevskii</name>
    <name type="common">Acorn worm</name>
    <dbReference type="NCBI Taxonomy" id="10224"/>
    <lineage>
        <taxon>Eukaryota</taxon>
        <taxon>Metazoa</taxon>
        <taxon>Hemichordata</taxon>
        <taxon>Enteropneusta</taxon>
        <taxon>Harrimaniidae</taxon>
        <taxon>Saccoglossus</taxon>
    </lineage>
</organism>
<comment type="similarity">
    <text evidence="2 10">Belongs to the glycosyltransferase 31 family.</text>
</comment>